<name>Q8KE62_CHLTE</name>
<reference evidence="2 3" key="1">
    <citation type="journal article" date="2002" name="Proc. Natl. Acad. Sci. U.S.A.">
        <title>The complete genome sequence of Chlorobium tepidum TLS, a photosynthetic, anaerobic, green-sulfur bacterium.</title>
        <authorList>
            <person name="Eisen J.A."/>
            <person name="Nelson K.E."/>
            <person name="Paulsen I.T."/>
            <person name="Heidelberg J.F."/>
            <person name="Wu M."/>
            <person name="Dodson R.J."/>
            <person name="Deboy R."/>
            <person name="Gwinn M.L."/>
            <person name="Nelson W.C."/>
            <person name="Haft D.H."/>
            <person name="Hickey E.K."/>
            <person name="Peterson J.D."/>
            <person name="Durkin A.S."/>
            <person name="Kolonay J.L."/>
            <person name="Yang F."/>
            <person name="Holt I."/>
            <person name="Umayam L.A."/>
            <person name="Mason T."/>
            <person name="Brenner M."/>
            <person name="Shea T.P."/>
            <person name="Parksey D."/>
            <person name="Nierman W.C."/>
            <person name="Feldblyum T.V."/>
            <person name="Hansen C.L."/>
            <person name="Craven M.B."/>
            <person name="Radune D."/>
            <person name="Vamathevan J."/>
            <person name="Khouri H."/>
            <person name="White O."/>
            <person name="Gruber T.M."/>
            <person name="Ketchum K.A."/>
            <person name="Venter J.C."/>
            <person name="Tettelin H."/>
            <person name="Bryant D.A."/>
            <person name="Fraser C.M."/>
        </authorList>
    </citation>
    <scope>NUCLEOTIDE SEQUENCE [LARGE SCALE GENOMIC DNA]</scope>
    <source>
        <strain evidence="3">ATCC 49652 / DSM 12025 / NBRC 103806 / TLS</strain>
    </source>
</reference>
<dbReference type="OrthoDB" id="594352at2"/>
<keyword evidence="3" id="KW-1185">Reference proteome</keyword>
<sequence length="337" mass="36009">MPRCLWRKVFRHCLQDTPLLAAGFFIKKIKYRRAMKKITPLLLLASCMLSSPVLADEPTTTVGVDNNQDVSNCSSVSQAGATSVAGVGVGNWSQIFEASHPIPYLPGTPGVTANAPTLFSMQGLPAQVKGLSLLTQNLYNANYHDVAIGSSQGTKIIFNASYPAPKPEKKNRNVYVNLDGVARGEVVGSLTVQSRKDKAEEVDFATLLYDARQYIAANHKLDGYDVTLLTVPNTVSYSMGVDGKASGMTVAPLVSGLINGPLGAMTALSTGFSRNGGITVPTARIGVTFLVLVDSGKSQVVDLREYYNMLEKGSTNGNGNGNNKKKYEAIQPKESAE</sequence>
<evidence type="ECO:0000313" key="2">
    <source>
        <dbReference type="EMBL" id="AAM72064.1"/>
    </source>
</evidence>
<dbReference type="PATRIC" id="fig|194439.7.peg.752"/>
<dbReference type="EnsemblBacteria" id="AAM72064">
    <property type="protein sequence ID" value="AAM72064"/>
    <property type="gene ID" value="CT0828"/>
</dbReference>
<organism evidence="2 3">
    <name type="scientific">Chlorobaculum tepidum (strain ATCC 49652 / DSM 12025 / NBRC 103806 / TLS)</name>
    <name type="common">Chlorobium tepidum</name>
    <dbReference type="NCBI Taxonomy" id="194439"/>
    <lineage>
        <taxon>Bacteria</taxon>
        <taxon>Pseudomonadati</taxon>
        <taxon>Chlorobiota</taxon>
        <taxon>Chlorobiia</taxon>
        <taxon>Chlorobiales</taxon>
        <taxon>Chlorobiaceae</taxon>
        <taxon>Chlorobaculum</taxon>
    </lineage>
</organism>
<dbReference type="EMBL" id="AE006470">
    <property type="protein sequence ID" value="AAM72064.1"/>
    <property type="molecule type" value="Genomic_DNA"/>
</dbReference>
<dbReference type="HOGENOM" id="CLU_079622_0_0_10"/>
<accession>Q8KE62</accession>
<dbReference type="KEGG" id="cte:CT0828"/>
<evidence type="ECO:0000313" key="3">
    <source>
        <dbReference type="Proteomes" id="UP000001007"/>
    </source>
</evidence>
<feature type="region of interest" description="Disordered" evidence="1">
    <location>
        <begin position="312"/>
        <end position="337"/>
    </location>
</feature>
<dbReference type="eggNOG" id="ENOG5030N6F">
    <property type="taxonomic scope" value="Bacteria"/>
</dbReference>
<dbReference type="AlphaFoldDB" id="Q8KE62"/>
<gene>
    <name evidence="2" type="ordered locus">CT0828</name>
</gene>
<dbReference type="Proteomes" id="UP000001007">
    <property type="component" value="Chromosome"/>
</dbReference>
<evidence type="ECO:0000256" key="1">
    <source>
        <dbReference type="SAM" id="MobiDB-lite"/>
    </source>
</evidence>
<protein>
    <submittedName>
        <fullName evidence="2">Uncharacterized protein</fullName>
    </submittedName>
</protein>
<proteinExistence type="predicted"/>